<evidence type="ECO:0000313" key="2">
    <source>
        <dbReference type="Proteomes" id="UP001283361"/>
    </source>
</evidence>
<keyword evidence="2" id="KW-1185">Reference proteome</keyword>
<organism evidence="1 2">
    <name type="scientific">Elysia crispata</name>
    <name type="common">lettuce slug</name>
    <dbReference type="NCBI Taxonomy" id="231223"/>
    <lineage>
        <taxon>Eukaryota</taxon>
        <taxon>Metazoa</taxon>
        <taxon>Spiralia</taxon>
        <taxon>Lophotrochozoa</taxon>
        <taxon>Mollusca</taxon>
        <taxon>Gastropoda</taxon>
        <taxon>Heterobranchia</taxon>
        <taxon>Euthyneura</taxon>
        <taxon>Panpulmonata</taxon>
        <taxon>Sacoglossa</taxon>
        <taxon>Placobranchoidea</taxon>
        <taxon>Plakobranchidae</taxon>
        <taxon>Elysia</taxon>
    </lineage>
</organism>
<evidence type="ECO:0000313" key="1">
    <source>
        <dbReference type="EMBL" id="KAK3784356.1"/>
    </source>
</evidence>
<comment type="caution">
    <text evidence="1">The sequence shown here is derived from an EMBL/GenBank/DDBJ whole genome shotgun (WGS) entry which is preliminary data.</text>
</comment>
<reference evidence="1" key="1">
    <citation type="journal article" date="2023" name="G3 (Bethesda)">
        <title>A reference genome for the long-term kleptoplast-retaining sea slug Elysia crispata morphotype clarki.</title>
        <authorList>
            <person name="Eastman K.E."/>
            <person name="Pendleton A.L."/>
            <person name="Shaikh M.A."/>
            <person name="Suttiyut T."/>
            <person name="Ogas R."/>
            <person name="Tomko P."/>
            <person name="Gavelis G."/>
            <person name="Widhalm J.R."/>
            <person name="Wisecaver J.H."/>
        </authorList>
    </citation>
    <scope>NUCLEOTIDE SEQUENCE</scope>
    <source>
        <strain evidence="1">ECLA1</strain>
    </source>
</reference>
<dbReference type="Proteomes" id="UP001283361">
    <property type="component" value="Unassembled WGS sequence"/>
</dbReference>
<dbReference type="AlphaFoldDB" id="A0AAE1ABU7"/>
<dbReference type="EMBL" id="JAWDGP010002278">
    <property type="protein sequence ID" value="KAK3784356.1"/>
    <property type="molecule type" value="Genomic_DNA"/>
</dbReference>
<name>A0AAE1ABU7_9GAST</name>
<protein>
    <submittedName>
        <fullName evidence="1">Uncharacterized protein</fullName>
    </submittedName>
</protein>
<sequence>MERKTRSCSPRHWVRGIQGVSLTFSTVSRKGKQGPVRPDIGENKVLFAQTLGERYTGCLNNHTLLSRRGTGSRQPRALRDTVIYDATEAAAVQSAVVAPVQPDVDAPVQPAMVAPVQPAVAAAVQPAELAPIQPAGVAPVQPTGVAPVQPAEAVAVQPAVVAPVS</sequence>
<accession>A0AAE1ABU7</accession>
<proteinExistence type="predicted"/>
<gene>
    <name evidence="1" type="ORF">RRG08_053839</name>
</gene>